<gene>
    <name evidence="1" type="ORF">PXEA_LOCUS26496</name>
</gene>
<proteinExistence type="predicted"/>
<sequence>MRLQSGHLGLYTERTLHNNQHPVGRPEIPLARCEAIKFYDSPPAINRLQLSLQPVCLHRQACRHVVVQPWSMLPMVGGGRVNQHQAWPRQKSAEKGPPYGWDCGSSRIRIGYCDLVRISAVLKISRRDARPRKC</sequence>
<name>A0A448XBP5_9PLAT</name>
<evidence type="ECO:0000313" key="1">
    <source>
        <dbReference type="EMBL" id="VEL33056.1"/>
    </source>
</evidence>
<dbReference type="AlphaFoldDB" id="A0A448XBP5"/>
<reference evidence="1" key="1">
    <citation type="submission" date="2018-11" db="EMBL/GenBank/DDBJ databases">
        <authorList>
            <consortium name="Pathogen Informatics"/>
        </authorList>
    </citation>
    <scope>NUCLEOTIDE SEQUENCE</scope>
</reference>
<evidence type="ECO:0000313" key="2">
    <source>
        <dbReference type="Proteomes" id="UP000784294"/>
    </source>
</evidence>
<comment type="caution">
    <text evidence="1">The sequence shown here is derived from an EMBL/GenBank/DDBJ whole genome shotgun (WGS) entry which is preliminary data.</text>
</comment>
<dbReference type="EMBL" id="CAAALY010245096">
    <property type="protein sequence ID" value="VEL33056.1"/>
    <property type="molecule type" value="Genomic_DNA"/>
</dbReference>
<keyword evidence="2" id="KW-1185">Reference proteome</keyword>
<protein>
    <submittedName>
        <fullName evidence="1">Uncharacterized protein</fullName>
    </submittedName>
</protein>
<dbReference type="Proteomes" id="UP000784294">
    <property type="component" value="Unassembled WGS sequence"/>
</dbReference>
<accession>A0A448XBP5</accession>
<organism evidence="1 2">
    <name type="scientific">Protopolystoma xenopodis</name>
    <dbReference type="NCBI Taxonomy" id="117903"/>
    <lineage>
        <taxon>Eukaryota</taxon>
        <taxon>Metazoa</taxon>
        <taxon>Spiralia</taxon>
        <taxon>Lophotrochozoa</taxon>
        <taxon>Platyhelminthes</taxon>
        <taxon>Monogenea</taxon>
        <taxon>Polyopisthocotylea</taxon>
        <taxon>Polystomatidea</taxon>
        <taxon>Polystomatidae</taxon>
        <taxon>Protopolystoma</taxon>
    </lineage>
</organism>